<dbReference type="GO" id="GO:0008270">
    <property type="term" value="F:zinc ion binding"/>
    <property type="evidence" value="ECO:0007669"/>
    <property type="project" value="UniProtKB-KW"/>
</dbReference>
<keyword evidence="1" id="KW-0479">Metal-binding</keyword>
<feature type="domain" description="C2H2-type" evidence="3">
    <location>
        <begin position="156"/>
        <end position="178"/>
    </location>
</feature>
<accession>A0AAD1U0I0</accession>
<proteinExistence type="predicted"/>
<evidence type="ECO:0000256" key="2">
    <source>
        <dbReference type="SAM" id="MobiDB-lite"/>
    </source>
</evidence>
<feature type="region of interest" description="Disordered" evidence="2">
    <location>
        <begin position="1"/>
        <end position="22"/>
    </location>
</feature>
<dbReference type="PROSITE" id="PS00028">
    <property type="entry name" value="ZINC_FINGER_C2H2_1"/>
    <property type="match status" value="1"/>
</dbReference>
<dbReference type="AlphaFoldDB" id="A0AAD1U0I0"/>
<evidence type="ECO:0000256" key="1">
    <source>
        <dbReference type="PROSITE-ProRule" id="PRU00042"/>
    </source>
</evidence>
<organism evidence="4 5">
    <name type="scientific">Euplotes crassus</name>
    <dbReference type="NCBI Taxonomy" id="5936"/>
    <lineage>
        <taxon>Eukaryota</taxon>
        <taxon>Sar</taxon>
        <taxon>Alveolata</taxon>
        <taxon>Ciliophora</taxon>
        <taxon>Intramacronucleata</taxon>
        <taxon>Spirotrichea</taxon>
        <taxon>Hypotrichia</taxon>
        <taxon>Euplotida</taxon>
        <taxon>Euplotidae</taxon>
        <taxon>Moneuplotes</taxon>
    </lineage>
</organism>
<name>A0AAD1U0I0_EUPCR</name>
<sequence>MSRQNPSEKKHPKGKEETKAETKVEVKAEAYDIISDTFKKVAKSSTGNDQGDDNSTNYELALNQNATNLKRVMKNVKKIEKVYSEKTDDCYLYSKKVTNEEYKKAAEQGYYFLFIEQELVFESHFYIQGMNAEEILKSALRFDHDISVAQLFIPALSCFICGSSLANMDNLVRHYRKHPLIGSREGMRNKHIEVYFRGISCFEISVVPCIFILDKYSILWDPVKHLSNICYDKSSKSITQKMIDETPVWEEDTQNFNSSILNQDDRLVTCGRRMIVDYIKCPSKNYESFFRKAYTCGNKWTKNKKNYISNKQKARIKQRAKSFKNTRKNEIKIGKGNTRVEGEARFRLPFPGMKLKPEEYQKLLAQIGSKRHSFINPVSNEDIHSEFCKGEFKSHIHIPEMDLSRIKANKLIEKYLGEGCTKDIYHPHYFVAAFMQAWNKMAMGVKRGASITGSVGKMIDCMIGYWIEFKWDYYSKQLEYRETKRYVFFHFLENLHFRKIINSNDFFTKMFIYDYIDKFLSIKNGLINQEIPSESQLDPDSQIKMESPVDLLQPDNELDLAPFSPEPCSLAPLMDFINSKRETVINYKMDALEGECNNF</sequence>
<comment type="caution">
    <text evidence="4">The sequence shown here is derived from an EMBL/GenBank/DDBJ whole genome shotgun (WGS) entry which is preliminary data.</text>
</comment>
<keyword evidence="5" id="KW-1185">Reference proteome</keyword>
<keyword evidence="1" id="KW-0863">Zinc-finger</keyword>
<dbReference type="InterPro" id="IPR013087">
    <property type="entry name" value="Znf_C2H2_type"/>
</dbReference>
<keyword evidence="1" id="KW-0862">Zinc</keyword>
<evidence type="ECO:0000313" key="5">
    <source>
        <dbReference type="Proteomes" id="UP001295684"/>
    </source>
</evidence>
<reference evidence="4" key="1">
    <citation type="submission" date="2023-07" db="EMBL/GenBank/DDBJ databases">
        <authorList>
            <consortium name="AG Swart"/>
            <person name="Singh M."/>
            <person name="Singh A."/>
            <person name="Seah K."/>
            <person name="Emmerich C."/>
        </authorList>
    </citation>
    <scope>NUCLEOTIDE SEQUENCE</scope>
    <source>
        <strain evidence="4">DP1</strain>
    </source>
</reference>
<protein>
    <recommendedName>
        <fullName evidence="3">C2H2-type domain-containing protein</fullName>
    </recommendedName>
</protein>
<dbReference type="EMBL" id="CAMPGE010000838">
    <property type="protein sequence ID" value="CAI2359598.1"/>
    <property type="molecule type" value="Genomic_DNA"/>
</dbReference>
<evidence type="ECO:0000259" key="3">
    <source>
        <dbReference type="PROSITE" id="PS50157"/>
    </source>
</evidence>
<gene>
    <name evidence="4" type="ORF">ECRASSUSDP1_LOCUS890</name>
</gene>
<evidence type="ECO:0000313" key="4">
    <source>
        <dbReference type="EMBL" id="CAI2359598.1"/>
    </source>
</evidence>
<dbReference type="PROSITE" id="PS50157">
    <property type="entry name" value="ZINC_FINGER_C2H2_2"/>
    <property type="match status" value="1"/>
</dbReference>
<dbReference type="Proteomes" id="UP001295684">
    <property type="component" value="Unassembled WGS sequence"/>
</dbReference>